<organism evidence="1 2">
    <name type="scientific">[Clostridium] fimetarium</name>
    <dbReference type="NCBI Taxonomy" id="99656"/>
    <lineage>
        <taxon>Bacteria</taxon>
        <taxon>Bacillati</taxon>
        <taxon>Bacillota</taxon>
        <taxon>Clostridia</taxon>
        <taxon>Lachnospirales</taxon>
        <taxon>Lachnospiraceae</taxon>
    </lineage>
</organism>
<dbReference type="Proteomes" id="UP000199701">
    <property type="component" value="Unassembled WGS sequence"/>
</dbReference>
<name>A0A1I0RDP0_9FIRM</name>
<evidence type="ECO:0000313" key="2">
    <source>
        <dbReference type="Proteomes" id="UP000199701"/>
    </source>
</evidence>
<accession>A0A1I0RDP0</accession>
<evidence type="ECO:0000313" key="1">
    <source>
        <dbReference type="EMBL" id="SEW38711.1"/>
    </source>
</evidence>
<reference evidence="1 2" key="1">
    <citation type="submission" date="2016-10" db="EMBL/GenBank/DDBJ databases">
        <authorList>
            <person name="de Groot N.N."/>
        </authorList>
    </citation>
    <scope>NUCLEOTIDE SEQUENCE [LARGE SCALE GENOMIC DNA]</scope>
    <source>
        <strain evidence="1 2">DSM 9179</strain>
    </source>
</reference>
<keyword evidence="2" id="KW-1185">Reference proteome</keyword>
<proteinExistence type="predicted"/>
<dbReference type="EMBL" id="FOJI01000014">
    <property type="protein sequence ID" value="SEW38711.1"/>
    <property type="molecule type" value="Genomic_DNA"/>
</dbReference>
<protein>
    <submittedName>
        <fullName evidence="1">Uncharacterized protein</fullName>
    </submittedName>
</protein>
<gene>
    <name evidence="1" type="ORF">SAMN05421659_11427</name>
</gene>
<sequence length="55" mass="6753">MKYKNKSYDTEEKLNFYKKSILEIKSCEYDDHIIEIYKDKECIGKIIIIQEYQII</sequence>
<dbReference type="AlphaFoldDB" id="A0A1I0RDP0"/>
<dbReference type="RefSeq" id="WP_170841441.1">
    <property type="nucleotide sequence ID" value="NZ_FOJI01000014.1"/>
</dbReference>